<dbReference type="InterPro" id="IPR000182">
    <property type="entry name" value="GNAT_dom"/>
</dbReference>
<dbReference type="Pfam" id="PF12746">
    <property type="entry name" value="GNAT_acetyltran"/>
    <property type="match status" value="1"/>
</dbReference>
<accession>A0ABU0E2C4</accession>
<proteinExistence type="predicted"/>
<dbReference type="Proteomes" id="UP001230220">
    <property type="component" value="Unassembled WGS sequence"/>
</dbReference>
<dbReference type="EMBL" id="JAUSUR010000002">
    <property type="protein sequence ID" value="MDQ0360971.1"/>
    <property type="molecule type" value="Genomic_DNA"/>
</dbReference>
<evidence type="ECO:0000313" key="2">
    <source>
        <dbReference type="EMBL" id="MDQ0360971.1"/>
    </source>
</evidence>
<protein>
    <submittedName>
        <fullName evidence="2">RimJ/RimL family protein N-acetyltransferase</fullName>
    </submittedName>
</protein>
<gene>
    <name evidence="2" type="ORF">J2S15_001716</name>
</gene>
<sequence length="255" mass="29796">MERLKSINYDKATQHLKEYQDNVLFALAVSTHKCKGIIYTDSNECPQTFYIVSEYGMSWLCGKADNQNFNGQLLTYLKHNDEAKKQWIQAPNKDWWDLLTKFAKELDVCIDNRVNFYFDDDSFISIDTDDEFQELNENDFNSLDGLVTPNHFWNDYSLFQKYSKGFKLIVDQEIVAIAFGAYTDEHHLEIGIETFQPYQKKGYAKLVSSKLIEYCLENNLTPMWSCRLQNTGSFALAQKVGFRLSAITPYYNFKK</sequence>
<feature type="domain" description="N-acetyltransferase" evidence="1">
    <location>
        <begin position="122"/>
        <end position="255"/>
    </location>
</feature>
<dbReference type="SUPFAM" id="SSF55729">
    <property type="entry name" value="Acyl-CoA N-acyltransferases (Nat)"/>
    <property type="match status" value="1"/>
</dbReference>
<dbReference type="InterPro" id="IPR027365">
    <property type="entry name" value="GNAT_acetyltra_YdfB-like"/>
</dbReference>
<evidence type="ECO:0000313" key="3">
    <source>
        <dbReference type="Proteomes" id="UP001230220"/>
    </source>
</evidence>
<name>A0ABU0E2C4_9FIRM</name>
<comment type="caution">
    <text evidence="2">The sequence shown here is derived from an EMBL/GenBank/DDBJ whole genome shotgun (WGS) entry which is preliminary data.</text>
</comment>
<keyword evidence="3" id="KW-1185">Reference proteome</keyword>
<dbReference type="Gene3D" id="3.40.630.30">
    <property type="match status" value="1"/>
</dbReference>
<dbReference type="PROSITE" id="PS51186">
    <property type="entry name" value="GNAT"/>
    <property type="match status" value="1"/>
</dbReference>
<dbReference type="RefSeq" id="WP_307407282.1">
    <property type="nucleotide sequence ID" value="NZ_JAUSUR010000002.1"/>
</dbReference>
<dbReference type="PANTHER" id="PTHR31143:SF2">
    <property type="entry name" value="FR47-LIKE DOMAIN-CONTAINING PROTEIN-RELATED"/>
    <property type="match status" value="1"/>
</dbReference>
<organism evidence="2 3">
    <name type="scientific">Breznakia pachnodae</name>
    <dbReference type="NCBI Taxonomy" id="265178"/>
    <lineage>
        <taxon>Bacteria</taxon>
        <taxon>Bacillati</taxon>
        <taxon>Bacillota</taxon>
        <taxon>Erysipelotrichia</taxon>
        <taxon>Erysipelotrichales</taxon>
        <taxon>Erysipelotrichaceae</taxon>
        <taxon>Breznakia</taxon>
    </lineage>
</organism>
<dbReference type="PANTHER" id="PTHR31143">
    <property type="match status" value="1"/>
</dbReference>
<dbReference type="InterPro" id="IPR016181">
    <property type="entry name" value="Acyl_CoA_acyltransferase"/>
</dbReference>
<evidence type="ECO:0000259" key="1">
    <source>
        <dbReference type="PROSITE" id="PS51186"/>
    </source>
</evidence>
<reference evidence="2 3" key="1">
    <citation type="submission" date="2023-07" db="EMBL/GenBank/DDBJ databases">
        <title>Genomic Encyclopedia of Type Strains, Phase IV (KMG-IV): sequencing the most valuable type-strain genomes for metagenomic binning, comparative biology and taxonomic classification.</title>
        <authorList>
            <person name="Goeker M."/>
        </authorList>
    </citation>
    <scope>NUCLEOTIDE SEQUENCE [LARGE SCALE GENOMIC DNA]</scope>
    <source>
        <strain evidence="2 3">DSM 16784</strain>
    </source>
</reference>